<dbReference type="AlphaFoldDB" id="A0A9P8ZZY8"/>
<evidence type="ECO:0000256" key="5">
    <source>
        <dbReference type="ARBA" id="ARBA00023136"/>
    </source>
</evidence>
<dbReference type="Pfam" id="PF09359">
    <property type="entry name" value="VTC"/>
    <property type="match status" value="1"/>
</dbReference>
<dbReference type="RefSeq" id="XP_045960952.1">
    <property type="nucleotide sequence ID" value="XM_046101876.1"/>
</dbReference>
<dbReference type="InterPro" id="IPR042267">
    <property type="entry name" value="VTC_sf"/>
</dbReference>
<dbReference type="GO" id="GO:0006799">
    <property type="term" value="P:polyphosphate biosynthetic process"/>
    <property type="evidence" value="ECO:0007669"/>
    <property type="project" value="UniProtKB-ARBA"/>
</dbReference>
<keyword evidence="6" id="KW-0175">Coiled coil</keyword>
<dbReference type="CDD" id="cd14480">
    <property type="entry name" value="SPX_VTC2_like"/>
    <property type="match status" value="1"/>
</dbReference>
<dbReference type="InterPro" id="IPR051572">
    <property type="entry name" value="VTC_Complex_Subunit"/>
</dbReference>
<keyword evidence="4 8" id="KW-1133">Transmembrane helix</keyword>
<evidence type="ECO:0000256" key="2">
    <source>
        <dbReference type="ARBA" id="ARBA00022554"/>
    </source>
</evidence>
<dbReference type="FunFam" id="3.20.100.30:FF:000002">
    <property type="entry name" value="Vacuolar transporter chaperone"/>
    <property type="match status" value="1"/>
</dbReference>
<evidence type="ECO:0000256" key="6">
    <source>
        <dbReference type="SAM" id="Coils"/>
    </source>
</evidence>
<dbReference type="GeneID" id="70130768"/>
<evidence type="ECO:0000256" key="1">
    <source>
        <dbReference type="ARBA" id="ARBA00004128"/>
    </source>
</evidence>
<evidence type="ECO:0000256" key="4">
    <source>
        <dbReference type="ARBA" id="ARBA00022989"/>
    </source>
</evidence>
<keyword evidence="5 8" id="KW-0472">Membrane</keyword>
<dbReference type="InterPro" id="IPR018966">
    <property type="entry name" value="VTC_domain"/>
</dbReference>
<reference evidence="10" key="1">
    <citation type="journal article" date="2021" name="Nat. Commun.">
        <title>Genetic determinants of endophytism in the Arabidopsis root mycobiome.</title>
        <authorList>
            <person name="Mesny F."/>
            <person name="Miyauchi S."/>
            <person name="Thiergart T."/>
            <person name="Pickel B."/>
            <person name="Atanasova L."/>
            <person name="Karlsson M."/>
            <person name="Huettel B."/>
            <person name="Barry K.W."/>
            <person name="Haridas S."/>
            <person name="Chen C."/>
            <person name="Bauer D."/>
            <person name="Andreopoulos W."/>
            <person name="Pangilinan J."/>
            <person name="LaButti K."/>
            <person name="Riley R."/>
            <person name="Lipzen A."/>
            <person name="Clum A."/>
            <person name="Drula E."/>
            <person name="Henrissat B."/>
            <person name="Kohler A."/>
            <person name="Grigoriev I.V."/>
            <person name="Martin F.M."/>
            <person name="Hacquard S."/>
        </authorList>
    </citation>
    <scope>NUCLEOTIDE SEQUENCE</scope>
    <source>
        <strain evidence="10">MPI-SDFR-AT-0073</strain>
    </source>
</reference>
<dbReference type="InterPro" id="IPR003807">
    <property type="entry name" value="DUF202"/>
</dbReference>
<dbReference type="PANTHER" id="PTHR46140:SF2">
    <property type="entry name" value="VACUOLAR TRANSPORTER CHAPERONE 3 COMPLEX SUBUNIT 3-RELATED"/>
    <property type="match status" value="1"/>
</dbReference>
<feature type="transmembrane region" description="Helical" evidence="8">
    <location>
        <begin position="724"/>
        <end position="745"/>
    </location>
</feature>
<protein>
    <submittedName>
        <fullName evidence="10">VTC domain-containing protein</fullName>
    </submittedName>
</protein>
<accession>A0A9P8ZZY8</accession>
<evidence type="ECO:0000313" key="11">
    <source>
        <dbReference type="Proteomes" id="UP000758603"/>
    </source>
</evidence>
<evidence type="ECO:0000256" key="7">
    <source>
        <dbReference type="SAM" id="MobiDB-lite"/>
    </source>
</evidence>
<keyword evidence="11" id="KW-1185">Reference proteome</keyword>
<name>A0A9P8ZZY8_9PEZI</name>
<feature type="coiled-coil region" evidence="6">
    <location>
        <begin position="94"/>
        <end position="121"/>
    </location>
</feature>
<proteinExistence type="predicted"/>
<sequence>MRFGKTLRESTYGPWKDQYINYSKLKSLLREDERDDDTQWTEEDEEKFSNEIFSVELDKVAAFQDKTVASLQKRTDDAFDKLKEFTPSDSKPKGDIATQRLKELKAQIDSITNEVEQLKKYSSVNYTGFLKIVKKHDRKRGDRYKVRPLMKLRLSDRGLNDEKAYSPLLKKLSTIYYIIDSHLESGSEQGQALPPDLEHQEEVKNGERYTAHKFWIHPDNLLEVKTYILRRLPALVYSDSSAKELDGKEDPSITSLYFDNSKFDLYMRKVERQVDVSSLRLRWYGQLSKKPDIYLEQKIIYENGTSEEKKINIKDKYIKQFIDGEYKMEKTVQKMERQGQQSDKVETFKDTADAIQDFITKNKLEPVVRSIYTRTAFQKPADDRVRIAIDSDIAFVREDTLDRDRPCRDPSSWHRRDIDDSNMSYPFKNINQSEVAKFPFALLEIKTKEDASRRRPAWVEDLMGSHLVHSAPRFSKFVHGVASLFEDHVNNLPFWLSDLERDIRKSPKQAFDEEEQRKARRAEDAQVVGSFLGKSTASYKAAASGSYKPAASSPVGQSYLAQRIQSEEHATRTNELSSTTIGEHQGEDEEDEEANGQQSYGTLGKILPSFSIGSYARLRKDRVKLPDGVVEPTAWIKNEGELKVEPKVWLANERTFLKWQHISVLLGSLAVGLYTSAGENFLAECMGVAYVAIAAVTGLWGYIMFNKRQSMIIERSGKDFDNMVGPMVVSVAMMIALVLNFVFAYREAFGKLHGEAQPAGNDTAKYIVGEL</sequence>
<dbReference type="Pfam" id="PF02656">
    <property type="entry name" value="DUF202"/>
    <property type="match status" value="1"/>
</dbReference>
<dbReference type="PROSITE" id="PS51382">
    <property type="entry name" value="SPX"/>
    <property type="match status" value="1"/>
</dbReference>
<comment type="caution">
    <text evidence="10">The sequence shown here is derived from an EMBL/GenBank/DDBJ whole genome shotgun (WGS) entry which is preliminary data.</text>
</comment>
<dbReference type="PANTHER" id="PTHR46140">
    <property type="entry name" value="VACUOLAR TRANSPORTER CHAPERONE 1-RELATED"/>
    <property type="match status" value="1"/>
</dbReference>
<dbReference type="InterPro" id="IPR004331">
    <property type="entry name" value="SPX_dom"/>
</dbReference>
<feature type="transmembrane region" description="Helical" evidence="8">
    <location>
        <begin position="681"/>
        <end position="703"/>
    </location>
</feature>
<gene>
    <name evidence="10" type="ORF">BKA67DRAFT_552835</name>
</gene>
<feature type="region of interest" description="Disordered" evidence="7">
    <location>
        <begin position="565"/>
        <end position="601"/>
    </location>
</feature>
<dbReference type="EMBL" id="JAGPXC010000002">
    <property type="protein sequence ID" value="KAH6656718.1"/>
    <property type="molecule type" value="Genomic_DNA"/>
</dbReference>
<dbReference type="Gene3D" id="3.20.100.30">
    <property type="entry name" value="VTC, catalytic tunnel domain"/>
    <property type="match status" value="1"/>
</dbReference>
<dbReference type="OrthoDB" id="6493944at2759"/>
<evidence type="ECO:0000313" key="10">
    <source>
        <dbReference type="EMBL" id="KAH6656718.1"/>
    </source>
</evidence>
<feature type="compositionally biased region" description="Polar residues" evidence="7">
    <location>
        <begin position="573"/>
        <end position="582"/>
    </location>
</feature>
<organism evidence="10 11">
    <name type="scientific">Truncatella angustata</name>
    <dbReference type="NCBI Taxonomy" id="152316"/>
    <lineage>
        <taxon>Eukaryota</taxon>
        <taxon>Fungi</taxon>
        <taxon>Dikarya</taxon>
        <taxon>Ascomycota</taxon>
        <taxon>Pezizomycotina</taxon>
        <taxon>Sordariomycetes</taxon>
        <taxon>Xylariomycetidae</taxon>
        <taxon>Amphisphaeriales</taxon>
        <taxon>Sporocadaceae</taxon>
        <taxon>Truncatella</taxon>
    </lineage>
</organism>
<keyword evidence="3 8" id="KW-0812">Transmembrane</keyword>
<evidence type="ECO:0000256" key="8">
    <source>
        <dbReference type="SAM" id="Phobius"/>
    </source>
</evidence>
<dbReference type="GO" id="GO:0033254">
    <property type="term" value="C:vacuolar transporter chaperone complex"/>
    <property type="evidence" value="ECO:0007669"/>
    <property type="project" value="TreeGrafter"/>
</dbReference>
<dbReference type="GO" id="GO:0000329">
    <property type="term" value="C:fungal-type vacuole membrane"/>
    <property type="evidence" value="ECO:0007669"/>
    <property type="project" value="TreeGrafter"/>
</dbReference>
<keyword evidence="2" id="KW-0926">Vacuole</keyword>
<evidence type="ECO:0000256" key="3">
    <source>
        <dbReference type="ARBA" id="ARBA00022692"/>
    </source>
</evidence>
<dbReference type="Proteomes" id="UP000758603">
    <property type="component" value="Unassembled WGS sequence"/>
</dbReference>
<feature type="domain" description="SPX" evidence="9">
    <location>
        <begin position="1"/>
        <end position="150"/>
    </location>
</feature>
<evidence type="ECO:0000259" key="9">
    <source>
        <dbReference type="PROSITE" id="PS51382"/>
    </source>
</evidence>
<comment type="subcellular location">
    <subcellularLocation>
        <location evidence="1">Vacuole membrane</location>
        <topology evidence="1">Multi-pass membrane protein</topology>
    </subcellularLocation>
</comment>